<dbReference type="Proteomes" id="UP000233469">
    <property type="component" value="Unassembled WGS sequence"/>
</dbReference>
<accession>A0A2N1NUF6</accession>
<dbReference type="InterPro" id="IPR011990">
    <property type="entry name" value="TPR-like_helical_dom_sf"/>
</dbReference>
<dbReference type="InterPro" id="IPR011009">
    <property type="entry name" value="Kinase-like_dom_sf"/>
</dbReference>
<evidence type="ECO:0000313" key="1">
    <source>
        <dbReference type="EMBL" id="PKK77525.1"/>
    </source>
</evidence>
<sequence>MEYASNCDLRTIIGILPYIAPEILSTNLDKPYPYSKASDIVFGVLFWEIVKYIYNNLNTNNYIIDDPLDFSVEDNSYSSSEMMNGSLKIYNANVPSLLDSDEESDSHEEDFIIKPFLLLEEGIKAHNEEKYDNAWECLVAQSEIENLKAKYWKTYCYLYNGINIDTQFHLAELYIHGKFGIEKNPGEGNHFKARDLVMELEINVFD</sequence>
<reference evidence="1 2" key="1">
    <citation type="submission" date="2016-04" db="EMBL/GenBank/DDBJ databases">
        <title>Genome analyses suggest a sexual origin of heterokaryosis in a supposedly ancient asexual fungus.</title>
        <authorList>
            <person name="Ropars J."/>
            <person name="Sedzielewska K."/>
            <person name="Noel J."/>
            <person name="Charron P."/>
            <person name="Farinelli L."/>
            <person name="Marton T."/>
            <person name="Kruger M."/>
            <person name="Pelin A."/>
            <person name="Brachmann A."/>
            <person name="Corradi N."/>
        </authorList>
    </citation>
    <scope>NUCLEOTIDE SEQUENCE [LARGE SCALE GENOMIC DNA]</scope>
    <source>
        <strain evidence="1 2">C2</strain>
    </source>
</reference>
<dbReference type="VEuPathDB" id="FungiDB:RhiirA1_465597"/>
<dbReference type="AlphaFoldDB" id="A0A2N1NUF6"/>
<reference evidence="1 2" key="2">
    <citation type="submission" date="2017-10" db="EMBL/GenBank/DDBJ databases">
        <title>Extensive intraspecific genome diversity in a model arbuscular mycorrhizal fungus.</title>
        <authorList>
            <person name="Chen E.C.H."/>
            <person name="Morin E."/>
            <person name="Baudet D."/>
            <person name="Noel J."/>
            <person name="Ndikumana S."/>
            <person name="Charron P."/>
            <person name="St-Onge C."/>
            <person name="Giorgi J."/>
            <person name="Grigoriev I.V."/>
            <person name="Roux C."/>
            <person name="Martin F.M."/>
            <person name="Corradi N."/>
        </authorList>
    </citation>
    <scope>NUCLEOTIDE SEQUENCE [LARGE SCALE GENOMIC DNA]</scope>
    <source>
        <strain evidence="1 2">C2</strain>
    </source>
</reference>
<gene>
    <name evidence="1" type="ORF">RhiirC2_771231</name>
</gene>
<dbReference type="EMBL" id="LLXL01000124">
    <property type="protein sequence ID" value="PKK77525.1"/>
    <property type="molecule type" value="Genomic_DNA"/>
</dbReference>
<evidence type="ECO:0008006" key="3">
    <source>
        <dbReference type="Google" id="ProtNLM"/>
    </source>
</evidence>
<comment type="caution">
    <text evidence="1">The sequence shown here is derived from an EMBL/GenBank/DDBJ whole genome shotgun (WGS) entry which is preliminary data.</text>
</comment>
<evidence type="ECO:0000313" key="2">
    <source>
        <dbReference type="Proteomes" id="UP000233469"/>
    </source>
</evidence>
<name>A0A2N1NUF6_9GLOM</name>
<dbReference type="SUPFAM" id="SSF56112">
    <property type="entry name" value="Protein kinase-like (PK-like)"/>
    <property type="match status" value="1"/>
</dbReference>
<dbReference type="Gene3D" id="1.10.510.10">
    <property type="entry name" value="Transferase(Phosphotransferase) domain 1"/>
    <property type="match status" value="1"/>
</dbReference>
<dbReference type="Gene3D" id="1.25.40.10">
    <property type="entry name" value="Tetratricopeptide repeat domain"/>
    <property type="match status" value="1"/>
</dbReference>
<proteinExistence type="predicted"/>
<dbReference type="VEuPathDB" id="FungiDB:RhiirFUN_018935"/>
<dbReference type="VEuPathDB" id="FungiDB:FUN_020024"/>
<organism evidence="1 2">
    <name type="scientific">Rhizophagus irregularis</name>
    <dbReference type="NCBI Taxonomy" id="588596"/>
    <lineage>
        <taxon>Eukaryota</taxon>
        <taxon>Fungi</taxon>
        <taxon>Fungi incertae sedis</taxon>
        <taxon>Mucoromycota</taxon>
        <taxon>Glomeromycotina</taxon>
        <taxon>Glomeromycetes</taxon>
        <taxon>Glomerales</taxon>
        <taxon>Glomeraceae</taxon>
        <taxon>Rhizophagus</taxon>
    </lineage>
</organism>
<protein>
    <recommendedName>
        <fullName evidence="3">Protein kinase domain-containing protein</fullName>
    </recommendedName>
</protein>